<protein>
    <submittedName>
        <fullName evidence="1">DUF4440 domain-containing protein</fullName>
    </submittedName>
</protein>
<accession>A0A3N0DYT5</accession>
<dbReference type="OrthoDB" id="4570375at2"/>
<sequence>MSETEETACAMEVERLHRVLEGWLSGAVPDTEAEFAVFADSHAREFTLITVDGAELARDRIMDGLRAAHGSAPELGIRTRDTRLVTAAGPVLVATFTELHSGTADARSRRCTAVFERAPDTPHGLRWRHLQETPLAT</sequence>
<dbReference type="RefSeq" id="WP_123203424.1">
    <property type="nucleotide sequence ID" value="NZ_RJMB01000034.1"/>
</dbReference>
<dbReference type="SUPFAM" id="SSF54427">
    <property type="entry name" value="NTF2-like"/>
    <property type="match status" value="1"/>
</dbReference>
<dbReference type="EMBL" id="RJMB01000034">
    <property type="protein sequence ID" value="RNL80772.1"/>
    <property type="molecule type" value="Genomic_DNA"/>
</dbReference>
<name>A0A3N0DYT5_9ACTN</name>
<gene>
    <name evidence="1" type="ORF">EFW17_22410</name>
</gene>
<dbReference type="AlphaFoldDB" id="A0A3N0DYT5"/>
<dbReference type="Proteomes" id="UP000269198">
    <property type="component" value="Unassembled WGS sequence"/>
</dbReference>
<evidence type="ECO:0000313" key="2">
    <source>
        <dbReference type="Proteomes" id="UP000269198"/>
    </source>
</evidence>
<reference evidence="1 2" key="1">
    <citation type="submission" date="2018-11" db="EMBL/GenBank/DDBJ databases">
        <title>The genome draft of YIM 96095.</title>
        <authorList>
            <person name="Tang S.-K."/>
            <person name="Chunyu W.-X."/>
            <person name="Feng Y.-Z."/>
        </authorList>
    </citation>
    <scope>NUCLEOTIDE SEQUENCE [LARGE SCALE GENOMIC DNA]</scope>
    <source>
        <strain evidence="1 2">YIM 96095</strain>
    </source>
</reference>
<organism evidence="1 2">
    <name type="scientific">Halostreptopolyspora alba</name>
    <dbReference type="NCBI Taxonomy" id="2487137"/>
    <lineage>
        <taxon>Bacteria</taxon>
        <taxon>Bacillati</taxon>
        <taxon>Actinomycetota</taxon>
        <taxon>Actinomycetes</taxon>
        <taxon>Streptosporangiales</taxon>
        <taxon>Nocardiopsidaceae</taxon>
        <taxon>Halostreptopolyspora</taxon>
    </lineage>
</organism>
<proteinExistence type="predicted"/>
<dbReference type="Gene3D" id="3.10.450.50">
    <property type="match status" value="1"/>
</dbReference>
<keyword evidence="2" id="KW-1185">Reference proteome</keyword>
<comment type="caution">
    <text evidence="1">The sequence shown here is derived from an EMBL/GenBank/DDBJ whole genome shotgun (WGS) entry which is preliminary data.</text>
</comment>
<evidence type="ECO:0000313" key="1">
    <source>
        <dbReference type="EMBL" id="RNL80772.1"/>
    </source>
</evidence>
<dbReference type="InterPro" id="IPR032710">
    <property type="entry name" value="NTF2-like_dom_sf"/>
</dbReference>